<feature type="transmembrane region" description="Helical" evidence="5">
    <location>
        <begin position="124"/>
        <end position="143"/>
    </location>
</feature>
<comment type="subcellular location">
    <subcellularLocation>
        <location evidence="1">Membrane</location>
        <topology evidence="1">Multi-pass membrane protein</topology>
    </subcellularLocation>
</comment>
<evidence type="ECO:0000256" key="3">
    <source>
        <dbReference type="ARBA" id="ARBA00022989"/>
    </source>
</evidence>
<keyword evidence="2 5" id="KW-0812">Transmembrane</keyword>
<protein>
    <recommendedName>
        <fullName evidence="6">O-antigen ligase-related domain-containing protein</fullName>
    </recommendedName>
</protein>
<feature type="transmembrane region" description="Helical" evidence="5">
    <location>
        <begin position="397"/>
        <end position="414"/>
    </location>
</feature>
<evidence type="ECO:0000256" key="4">
    <source>
        <dbReference type="ARBA" id="ARBA00023136"/>
    </source>
</evidence>
<feature type="transmembrane region" description="Helical" evidence="5">
    <location>
        <begin position="195"/>
        <end position="216"/>
    </location>
</feature>
<proteinExistence type="predicted"/>
<accession>A0A6J4S2G2</accession>
<sequence>MVLGSLLLGFVLFGRSSSPCAARPPRVAVAAAALLAVWTLLSAVWSGAPWRAVVEFDRVALYALALSCFVALAASRPILLPMVRGLAGACVLVCTAALAARLLPGLYPFAADFDGFGLAYPVTYANALGLLAVLGLILCLHLAGDGAESARTRLLGAAAVPLLATTLALAGSSGAAVAGAVGAAVYAVAARPAGLARAAVATAPTAAAAVASALGAAALVGPDASSPAATRQGREVALVVALCAANAALLNWTLMRWRRRWPRAATRVAAAVGGLALVVGAGFLVAGHTGGPRVPGDASSAGVPAPNASQSGYAARIDHWRVAAGGFAAAPLLGGGAGTYETLSQRERSRSAVRDAHSLPLETLAELGVVGGVLLAAVLAGVFTGLIAGVRGRLHGPYGVVLAVAATWTAHAAIDWDWEMPVVTLPVFALCGAALGGLGRQRGETPALELGGGDGARAHSRIAPAARAAAVAALLALVTAAGAIAVSEARLVRSAAAARAGDCAAAAPDSLSLAWVRPEPHAVVGRCELRRARRTTGSERRASAARALVAFSAAARRDPADRTYAEGLRLARRVARAGGAR</sequence>
<keyword evidence="3 5" id="KW-1133">Transmembrane helix</keyword>
<feature type="transmembrane region" description="Helical" evidence="5">
    <location>
        <begin position="465"/>
        <end position="486"/>
    </location>
</feature>
<feature type="transmembrane region" description="Helical" evidence="5">
    <location>
        <begin position="163"/>
        <end position="188"/>
    </location>
</feature>
<dbReference type="EMBL" id="CADCVV010000041">
    <property type="protein sequence ID" value="CAA9487660.1"/>
    <property type="molecule type" value="Genomic_DNA"/>
</dbReference>
<name>A0A6J4S2G2_9ACTN</name>
<feature type="transmembrane region" description="Helical" evidence="5">
    <location>
        <begin position="266"/>
        <end position="286"/>
    </location>
</feature>
<gene>
    <name evidence="7" type="ORF">AVDCRST_MAG17-541</name>
</gene>
<reference evidence="7" key="1">
    <citation type="submission" date="2020-02" db="EMBL/GenBank/DDBJ databases">
        <authorList>
            <person name="Meier V. D."/>
        </authorList>
    </citation>
    <scope>NUCLEOTIDE SEQUENCE</scope>
    <source>
        <strain evidence="7">AVDCRST_MAG17</strain>
    </source>
</reference>
<evidence type="ECO:0000256" key="5">
    <source>
        <dbReference type="SAM" id="Phobius"/>
    </source>
</evidence>
<dbReference type="AlphaFoldDB" id="A0A6J4S2G2"/>
<dbReference type="PANTHER" id="PTHR37422:SF23">
    <property type="entry name" value="TEICHURONIC ACID BIOSYNTHESIS PROTEIN TUAE"/>
    <property type="match status" value="1"/>
</dbReference>
<keyword evidence="4 5" id="KW-0472">Membrane</keyword>
<dbReference type="InterPro" id="IPR007016">
    <property type="entry name" value="O-antigen_ligase-rel_domated"/>
</dbReference>
<organism evidence="7">
    <name type="scientific">uncultured Solirubrobacterales bacterium</name>
    <dbReference type="NCBI Taxonomy" id="768556"/>
    <lineage>
        <taxon>Bacteria</taxon>
        <taxon>Bacillati</taxon>
        <taxon>Actinomycetota</taxon>
        <taxon>Thermoleophilia</taxon>
        <taxon>Solirubrobacterales</taxon>
        <taxon>environmental samples</taxon>
    </lineage>
</organism>
<dbReference type="GO" id="GO:0016020">
    <property type="term" value="C:membrane"/>
    <property type="evidence" value="ECO:0007669"/>
    <property type="project" value="UniProtKB-SubCell"/>
</dbReference>
<feature type="transmembrane region" description="Helical" evidence="5">
    <location>
        <begin position="236"/>
        <end position="254"/>
    </location>
</feature>
<feature type="domain" description="O-antigen ligase-related" evidence="6">
    <location>
        <begin position="244"/>
        <end position="375"/>
    </location>
</feature>
<evidence type="ECO:0000256" key="2">
    <source>
        <dbReference type="ARBA" id="ARBA00022692"/>
    </source>
</evidence>
<feature type="transmembrane region" description="Helical" evidence="5">
    <location>
        <begin position="85"/>
        <end position="103"/>
    </location>
</feature>
<dbReference type="InterPro" id="IPR051533">
    <property type="entry name" value="WaaL-like"/>
</dbReference>
<dbReference type="PANTHER" id="PTHR37422">
    <property type="entry name" value="TEICHURONIC ACID BIOSYNTHESIS PROTEIN TUAE"/>
    <property type="match status" value="1"/>
</dbReference>
<feature type="transmembrane region" description="Helical" evidence="5">
    <location>
        <begin position="367"/>
        <end position="390"/>
    </location>
</feature>
<feature type="transmembrane region" description="Helical" evidence="5">
    <location>
        <begin position="27"/>
        <end position="47"/>
    </location>
</feature>
<evidence type="ECO:0000256" key="1">
    <source>
        <dbReference type="ARBA" id="ARBA00004141"/>
    </source>
</evidence>
<feature type="transmembrane region" description="Helical" evidence="5">
    <location>
        <begin position="59"/>
        <end position="79"/>
    </location>
</feature>
<evidence type="ECO:0000313" key="7">
    <source>
        <dbReference type="EMBL" id="CAA9487660.1"/>
    </source>
</evidence>
<evidence type="ECO:0000259" key="6">
    <source>
        <dbReference type="Pfam" id="PF04932"/>
    </source>
</evidence>
<dbReference type="Pfam" id="PF04932">
    <property type="entry name" value="Wzy_C"/>
    <property type="match status" value="1"/>
</dbReference>